<reference evidence="2 3" key="1">
    <citation type="submission" date="2023-06" db="EMBL/GenBank/DDBJ databases">
        <title>Proteus appendicitidis sp. nov., isolated from the appendiceal pus of an appendicitis patient in Yongzhou, China.</title>
        <authorList>
            <person name="Cai X."/>
        </authorList>
    </citation>
    <scope>NUCLEOTIDE SEQUENCE [LARGE SCALE GENOMIC DNA]</scope>
    <source>
        <strain evidence="2 3">HZ0627</strain>
    </source>
</reference>
<dbReference type="RefSeq" id="WP_285804940.1">
    <property type="nucleotide sequence ID" value="NZ_CP127389.1"/>
</dbReference>
<dbReference type="PANTHER" id="PTHR42850">
    <property type="entry name" value="METALLOPHOSPHOESTERASE"/>
    <property type="match status" value="1"/>
</dbReference>
<feature type="domain" description="Calcineurin-like phosphoesterase" evidence="1">
    <location>
        <begin position="15"/>
        <end position="197"/>
    </location>
</feature>
<accession>A0ABY8Y6W2</accession>
<dbReference type="PANTHER" id="PTHR42850:SF11">
    <property type="entry name" value="BIS(5'-NUCLEOSYL)-TETRAPHOSPHATASE [SYMMETRICAL]"/>
    <property type="match status" value="1"/>
</dbReference>
<dbReference type="Pfam" id="PF00149">
    <property type="entry name" value="Metallophos"/>
    <property type="match status" value="1"/>
</dbReference>
<keyword evidence="3" id="KW-1185">Reference proteome</keyword>
<evidence type="ECO:0000313" key="3">
    <source>
        <dbReference type="Proteomes" id="UP001226651"/>
    </source>
</evidence>
<dbReference type="EMBL" id="CP127389">
    <property type="protein sequence ID" value="WIV87983.1"/>
    <property type="molecule type" value="Genomic_DNA"/>
</dbReference>
<dbReference type="SUPFAM" id="SSF56300">
    <property type="entry name" value="Metallo-dependent phosphatases"/>
    <property type="match status" value="1"/>
</dbReference>
<dbReference type="Proteomes" id="UP001226651">
    <property type="component" value="Chromosome"/>
</dbReference>
<proteinExistence type="predicted"/>
<dbReference type="InterPro" id="IPR050126">
    <property type="entry name" value="Ap4A_hydrolase"/>
</dbReference>
<evidence type="ECO:0000259" key="1">
    <source>
        <dbReference type="Pfam" id="PF00149"/>
    </source>
</evidence>
<dbReference type="InterPro" id="IPR029052">
    <property type="entry name" value="Metallo-depent_PP-like"/>
</dbReference>
<evidence type="ECO:0000313" key="2">
    <source>
        <dbReference type="EMBL" id="WIV87983.1"/>
    </source>
</evidence>
<dbReference type="InterPro" id="IPR004843">
    <property type="entry name" value="Calcineurin-like_PHP"/>
</dbReference>
<organism evidence="2 3">
    <name type="scientific">Proteus appendicitidis</name>
    <dbReference type="NCBI Taxonomy" id="3034648"/>
    <lineage>
        <taxon>Bacteria</taxon>
        <taxon>Pseudomonadati</taxon>
        <taxon>Pseudomonadota</taxon>
        <taxon>Gammaproteobacteria</taxon>
        <taxon>Enterobacterales</taxon>
        <taxon>Morganellaceae</taxon>
        <taxon>Proteus</taxon>
    </lineage>
</organism>
<protein>
    <submittedName>
        <fullName evidence="2">Metallophosphoesterase</fullName>
    </submittedName>
</protein>
<sequence length="242" mass="27772">MVISLLPNKLGRDFVVGDIHGCYDEFECLLSRVNFDSAKDRVISVGDLIDRGKDSLSCIKLLDNPWFYIVLGNHEQAILDWYQSHDQVTQETYKRKLLHNGSSWFLTLPIKQQRQIYNKLNSLPKVIFINNNNRLYCILHAEILPEINDINVFLKNIVLLEDKLTLKACLEGRRRARAKYYPFITGIDYLLCGHTPCFNFQSKNANTINLDFGAGSYRKGAALGMIDLASHSIVLQPIYNPY</sequence>
<dbReference type="Gene3D" id="3.60.21.10">
    <property type="match status" value="1"/>
</dbReference>
<name>A0ABY8Y6W2_9GAMM</name>
<gene>
    <name evidence="2" type="ORF">QQS39_16245</name>
</gene>